<reference evidence="2 3" key="1">
    <citation type="journal article" date="2019" name="Int. J. Syst. Evol. Microbiol.">
        <title>The Global Catalogue of Microorganisms (GCM) 10K type strain sequencing project: providing services to taxonomists for standard genome sequencing and annotation.</title>
        <authorList>
            <consortium name="The Broad Institute Genomics Platform"/>
            <consortium name="The Broad Institute Genome Sequencing Center for Infectious Disease"/>
            <person name="Wu L."/>
            <person name="Ma J."/>
        </authorList>
    </citation>
    <scope>NUCLEOTIDE SEQUENCE [LARGE SCALE GENOMIC DNA]</scope>
    <source>
        <strain evidence="2 3">JCM 16009</strain>
    </source>
</reference>
<dbReference type="Proteomes" id="UP001500449">
    <property type="component" value="Unassembled WGS sequence"/>
</dbReference>
<evidence type="ECO:0000259" key="1">
    <source>
        <dbReference type="Pfam" id="PF13452"/>
    </source>
</evidence>
<name>A0ABN2MIE4_9PSEU</name>
<sequence length="340" mass="36932">MTARLWSDVEVGEELPELRFPLTLKTLVMAAMGTRDLMPYHHDDQFVRSIGMRGAFVNTMFHQGLFGRFATDWAGPTARFRSASLRMTDQLVAGDVAVVSGTVVDRWTADDGDALVRLELRTSNDLGTTAISRTVLALPTVAGEHAGFRALGEPEPTVLSDAMPTEAREQIGVTSPRPGPYPVSEAQIGYFAEAVRDANPLYTDPGYADASPAGGIIAPPPSLIVWVMDRGSQVGIDLDRPDIHLPEQPPWPVPAHKRASLRLLPGMTDVVVQEVLLEFGVPLRPGDRVTSVNELVNCSGAKQTRVGPGHFLTARDTFVNQRDEAVGRSTMTLLQFRAQA</sequence>
<dbReference type="EMBL" id="BAAAQK010000001">
    <property type="protein sequence ID" value="GAA1828353.1"/>
    <property type="molecule type" value="Genomic_DNA"/>
</dbReference>
<evidence type="ECO:0000313" key="3">
    <source>
        <dbReference type="Proteomes" id="UP001500449"/>
    </source>
</evidence>
<evidence type="ECO:0000313" key="2">
    <source>
        <dbReference type="EMBL" id="GAA1828353.1"/>
    </source>
</evidence>
<dbReference type="SUPFAM" id="SSF54637">
    <property type="entry name" value="Thioesterase/thiol ester dehydrase-isomerase"/>
    <property type="match status" value="2"/>
</dbReference>
<proteinExistence type="predicted"/>
<dbReference type="RefSeq" id="WP_344411636.1">
    <property type="nucleotide sequence ID" value="NZ_BAAAQK010000001.1"/>
</dbReference>
<feature type="domain" description="FAS1-like dehydratase" evidence="1">
    <location>
        <begin position="170"/>
        <end position="239"/>
    </location>
</feature>
<accession>A0ABN2MIE4</accession>
<dbReference type="InterPro" id="IPR029069">
    <property type="entry name" value="HotDog_dom_sf"/>
</dbReference>
<keyword evidence="3" id="KW-1185">Reference proteome</keyword>
<dbReference type="InterPro" id="IPR039569">
    <property type="entry name" value="FAS1-like_DH_region"/>
</dbReference>
<organism evidence="2 3">
    <name type="scientific">Pseudonocardia ailaonensis</name>
    <dbReference type="NCBI Taxonomy" id="367279"/>
    <lineage>
        <taxon>Bacteria</taxon>
        <taxon>Bacillati</taxon>
        <taxon>Actinomycetota</taxon>
        <taxon>Actinomycetes</taxon>
        <taxon>Pseudonocardiales</taxon>
        <taxon>Pseudonocardiaceae</taxon>
        <taxon>Pseudonocardia</taxon>
    </lineage>
</organism>
<gene>
    <name evidence="2" type="ORF">GCM10009836_02620</name>
</gene>
<dbReference type="CDD" id="cd03441">
    <property type="entry name" value="R_hydratase_like"/>
    <property type="match status" value="1"/>
</dbReference>
<comment type="caution">
    <text evidence="2">The sequence shown here is derived from an EMBL/GenBank/DDBJ whole genome shotgun (WGS) entry which is preliminary data.</text>
</comment>
<protein>
    <recommendedName>
        <fullName evidence="1">FAS1-like dehydratase domain-containing protein</fullName>
    </recommendedName>
</protein>
<dbReference type="Pfam" id="PF13452">
    <property type="entry name" value="FAS1_DH_region"/>
    <property type="match status" value="1"/>
</dbReference>
<dbReference type="Gene3D" id="3.10.129.10">
    <property type="entry name" value="Hotdog Thioesterase"/>
    <property type="match status" value="2"/>
</dbReference>